<accession>A0ABT4GB05</accession>
<evidence type="ECO:0000259" key="1">
    <source>
        <dbReference type="Pfam" id="PF07238"/>
    </source>
</evidence>
<organism evidence="2 3">
    <name type="scientific">Paenibacillus alginolyticus</name>
    <dbReference type="NCBI Taxonomy" id="59839"/>
    <lineage>
        <taxon>Bacteria</taxon>
        <taxon>Bacillati</taxon>
        <taxon>Bacillota</taxon>
        <taxon>Bacilli</taxon>
        <taxon>Bacillales</taxon>
        <taxon>Paenibacillaceae</taxon>
        <taxon>Paenibacillus</taxon>
    </lineage>
</organism>
<dbReference type="Proteomes" id="UP001527099">
    <property type="component" value="Unassembled WGS sequence"/>
</dbReference>
<gene>
    <name evidence="2" type="ORF">M5X19_10725</name>
</gene>
<dbReference type="Gene3D" id="2.40.10.220">
    <property type="entry name" value="predicted glycosyltransferase like domains"/>
    <property type="match status" value="1"/>
</dbReference>
<dbReference type="InterPro" id="IPR009875">
    <property type="entry name" value="PilZ_domain"/>
</dbReference>
<proteinExistence type="predicted"/>
<dbReference type="Pfam" id="PF07238">
    <property type="entry name" value="PilZ"/>
    <property type="match status" value="1"/>
</dbReference>
<dbReference type="RefSeq" id="WP_029194848.1">
    <property type="nucleotide sequence ID" value="NZ_JAMDMW010000087.1"/>
</dbReference>
<evidence type="ECO:0000313" key="3">
    <source>
        <dbReference type="Proteomes" id="UP001527099"/>
    </source>
</evidence>
<evidence type="ECO:0000313" key="2">
    <source>
        <dbReference type="EMBL" id="MCY9693361.1"/>
    </source>
</evidence>
<feature type="domain" description="PilZ" evidence="1">
    <location>
        <begin position="110"/>
        <end position="220"/>
    </location>
</feature>
<reference evidence="2 3" key="1">
    <citation type="submission" date="2022-05" db="EMBL/GenBank/DDBJ databases">
        <title>Genome Sequencing of Bee-Associated Microbes.</title>
        <authorList>
            <person name="Dunlap C."/>
        </authorList>
    </citation>
    <scope>NUCLEOTIDE SEQUENCE [LARGE SCALE GENOMIC DNA]</scope>
    <source>
        <strain evidence="2 3">NRRL B-14421</strain>
    </source>
</reference>
<name>A0ABT4GB05_9BACL</name>
<sequence>MDWNKALELAYIAPNTECHLIIVGECKDGQPFCYEENFSIDKIGDTSFTVCLELSGIFPFDKLEHISFIEFSFKDRGILFYAYVDLIQLELKKTICYLSLSIPEEIHHHQNRRYSRVKLSLRTPITLRIVGIRGISASKGVAFSGQLLDISASGLSFVTTNRLFFPLFLEFSFILPGYPHPITAYGEIIRVTNFSNDSYRVAAEFRHTPESMLQDIDKYCSITS</sequence>
<protein>
    <submittedName>
        <fullName evidence="2">PilZ domain-containing protein</fullName>
    </submittedName>
</protein>
<dbReference type="EMBL" id="JAMDMX010000032">
    <property type="protein sequence ID" value="MCY9693361.1"/>
    <property type="molecule type" value="Genomic_DNA"/>
</dbReference>
<comment type="caution">
    <text evidence="2">The sequence shown here is derived from an EMBL/GenBank/DDBJ whole genome shotgun (WGS) entry which is preliminary data.</text>
</comment>
<keyword evidence="3" id="KW-1185">Reference proteome</keyword>